<organism evidence="1 2">
    <name type="scientific">Mesonia oceanica</name>
    <dbReference type="NCBI Taxonomy" id="2687242"/>
    <lineage>
        <taxon>Bacteria</taxon>
        <taxon>Pseudomonadati</taxon>
        <taxon>Bacteroidota</taxon>
        <taxon>Flavobacteriia</taxon>
        <taxon>Flavobacteriales</taxon>
        <taxon>Flavobacteriaceae</taxon>
        <taxon>Mesonia</taxon>
    </lineage>
</organism>
<name>A0AC61Y9N1_9FLAO</name>
<evidence type="ECO:0000313" key="1">
    <source>
        <dbReference type="EMBL" id="VVV00895.1"/>
    </source>
</evidence>
<sequence length="196" mass="23228">MENLGLIEKTKIYCKEMMEASRCQYLPFHNWKHTKEVVENSKTIAKGEHLPNETIEELIIASYFHDLGNSREFSNHERVSCKFAQNFLSKQGFSIHRIIHITQIIEATQMPQNPKTITQKVICDADLTHLGKKNFLIKNLKLRKEWAAFNNQKFSDREWIFLNIDFLERHNFYTAFARKHFTTQKNENIKLLKSLI</sequence>
<proteinExistence type="predicted"/>
<gene>
    <name evidence="1" type="ORF">FVB9532_02171</name>
</gene>
<comment type="caution">
    <text evidence="1">The sequence shown here is derived from an EMBL/GenBank/DDBJ whole genome shotgun (WGS) entry which is preliminary data.</text>
</comment>
<reference evidence="1" key="1">
    <citation type="submission" date="2019-09" db="EMBL/GenBank/DDBJ databases">
        <authorList>
            <person name="Rodrigo-Torres L."/>
            <person name="Arahal R. D."/>
            <person name="Lucena T."/>
        </authorList>
    </citation>
    <scope>NUCLEOTIDE SEQUENCE</scope>
    <source>
        <strain evidence="1">ISS653</strain>
    </source>
</reference>
<dbReference type="EMBL" id="CABVMM010000008">
    <property type="protein sequence ID" value="VVV00895.1"/>
    <property type="molecule type" value="Genomic_DNA"/>
</dbReference>
<evidence type="ECO:0000313" key="2">
    <source>
        <dbReference type="Proteomes" id="UP000356253"/>
    </source>
</evidence>
<dbReference type="Proteomes" id="UP000356253">
    <property type="component" value="Unassembled WGS sequence"/>
</dbReference>
<accession>A0AC61Y9N1</accession>
<keyword evidence="2" id="KW-1185">Reference proteome</keyword>
<protein>
    <submittedName>
        <fullName evidence="1">Uncharacterized protein</fullName>
    </submittedName>
</protein>